<keyword evidence="4" id="KW-1185">Reference proteome</keyword>
<name>A0A1U7NF77_9FIRM</name>
<proteinExistence type="predicted"/>
<feature type="region of interest" description="Disordered" evidence="1">
    <location>
        <begin position="1"/>
        <end position="34"/>
    </location>
</feature>
<keyword evidence="2" id="KW-0472">Membrane</keyword>
<keyword evidence="2" id="KW-1133">Transmembrane helix</keyword>
<evidence type="ECO:0000256" key="2">
    <source>
        <dbReference type="SAM" id="Phobius"/>
    </source>
</evidence>
<comment type="caution">
    <text evidence="3">The sequence shown here is derived from an EMBL/GenBank/DDBJ whole genome shotgun (WGS) entry which is preliminary data.</text>
</comment>
<feature type="transmembrane region" description="Helical" evidence="2">
    <location>
        <begin position="40"/>
        <end position="62"/>
    </location>
</feature>
<keyword evidence="2" id="KW-0812">Transmembrane</keyword>
<organism evidence="3 4">
    <name type="scientific">Ileibacterium valens</name>
    <dbReference type="NCBI Taxonomy" id="1862668"/>
    <lineage>
        <taxon>Bacteria</taxon>
        <taxon>Bacillati</taxon>
        <taxon>Bacillota</taxon>
        <taxon>Erysipelotrichia</taxon>
        <taxon>Erysipelotrichales</taxon>
        <taxon>Erysipelotrichaceae</taxon>
        <taxon>Ileibacterium</taxon>
    </lineage>
</organism>
<protein>
    <submittedName>
        <fullName evidence="3">Uncharacterized protein</fullName>
    </submittedName>
</protein>
<dbReference type="EMBL" id="MPJW01000157">
    <property type="protein sequence ID" value="OLU38652.1"/>
    <property type="molecule type" value="Genomic_DNA"/>
</dbReference>
<evidence type="ECO:0000313" key="4">
    <source>
        <dbReference type="Proteomes" id="UP000186341"/>
    </source>
</evidence>
<evidence type="ECO:0000313" key="3">
    <source>
        <dbReference type="EMBL" id="OLU38652.1"/>
    </source>
</evidence>
<sequence>MARRSNSKNVKNSSATKKSISSQQGNKKSSKKKTTAKVHYGRLAVVILIPIALILGMIYGAISIYQAVIQHQRVAKIEEKANRIGEAQSEIAAASTTPNISPSTFAAYQELAKTQLGAFQNQVRSMIHEKLSDSDMEAVNSLSAPEDLYLNILKNLERYPEEYISFLNEDPRRLNFVSAFVNQEPYIAAPGALTMSLESLPALVQYDLQWAYQPFSGNVIGLVGSGPTALSAAACHLQNNSGITPYLAAQAIDSAGGADSQGVAEPQVLVSAGPSIGLSIEPIQVDSSLIASICEQQQIILGLVPSGNLSAKPQYILISYSDQPDCVNVYFPAFPADSKAYSVEEITPLLSEAYVLNNAYTIEQ</sequence>
<accession>A0A1U7NF77</accession>
<evidence type="ECO:0000256" key="1">
    <source>
        <dbReference type="SAM" id="MobiDB-lite"/>
    </source>
</evidence>
<dbReference type="GeneID" id="82203134"/>
<feature type="compositionally biased region" description="Low complexity" evidence="1">
    <location>
        <begin position="7"/>
        <end position="27"/>
    </location>
</feature>
<dbReference type="RefSeq" id="WP_075820029.1">
    <property type="nucleotide sequence ID" value="NZ_CAPNHH010000068.1"/>
</dbReference>
<dbReference type="Proteomes" id="UP000186341">
    <property type="component" value="Unassembled WGS sequence"/>
</dbReference>
<gene>
    <name evidence="3" type="ORF">BO222_08085</name>
</gene>
<dbReference type="AlphaFoldDB" id="A0A1U7NF77"/>
<reference evidence="3 4" key="1">
    <citation type="submission" date="2016-11" db="EMBL/GenBank/DDBJ databases">
        <title>Description of two novel members of the family Erysipelotrichaceae: Ileibacterium lipovorans gen. nov., sp. nov. and Dubosiella newyorkensis, gen. nov., sp. nov.</title>
        <authorList>
            <person name="Cox L.M."/>
            <person name="Sohn J."/>
            <person name="Tyrrell K.L."/>
            <person name="Citron D.M."/>
            <person name="Lawson P.A."/>
            <person name="Patel N.B."/>
            <person name="Iizumi T."/>
            <person name="Perez-Perez G.I."/>
            <person name="Goldstein E.J."/>
            <person name="Blaser M.J."/>
        </authorList>
    </citation>
    <scope>NUCLEOTIDE SEQUENCE [LARGE SCALE GENOMIC DNA]</scope>
    <source>
        <strain evidence="3 4">NYU-BL-A3</strain>
    </source>
</reference>